<dbReference type="AlphaFoldDB" id="A0A2T0LAU8"/>
<reference evidence="1 2" key="1">
    <citation type="submission" date="2018-03" db="EMBL/GenBank/DDBJ databases">
        <title>Genomic Encyclopedia of Archaeal and Bacterial Type Strains, Phase II (KMG-II): from individual species to whole genera.</title>
        <authorList>
            <person name="Goeker M."/>
        </authorList>
    </citation>
    <scope>NUCLEOTIDE SEQUENCE [LARGE SCALE GENOMIC DNA]</scope>
    <source>
        <strain evidence="1 2">DSM 44946</strain>
    </source>
</reference>
<accession>A0A2T0LAU8</accession>
<proteinExistence type="predicted"/>
<sequence length="185" mass="20151">MGDITWKRDRAGDWEEDALRSMTLEMVGRLAERGAVALELLDDILQPETLTLLRRLPEASDSLHRVLDLVQRLEESGALSALAELAELLARLRSTWTGPMAAAAAEKAGKAVEAADDLVQKGFPELAHGILTAVESAREELRGAGDSPSLFRLLRSMSDPEVREGIRFMLSFAKALSKGLKDGQS</sequence>
<dbReference type="PANTHER" id="PTHR38433">
    <property type="match status" value="1"/>
</dbReference>
<dbReference type="OrthoDB" id="2839473at2"/>
<dbReference type="PANTHER" id="PTHR38433:SF1">
    <property type="entry name" value="DUF1641 DOMAIN-CONTAINING PROTEIN"/>
    <property type="match status" value="1"/>
</dbReference>
<dbReference type="InterPro" id="IPR012440">
    <property type="entry name" value="DUF1641"/>
</dbReference>
<evidence type="ECO:0000313" key="2">
    <source>
        <dbReference type="Proteomes" id="UP000237797"/>
    </source>
</evidence>
<evidence type="ECO:0000313" key="1">
    <source>
        <dbReference type="EMBL" id="PRX38951.1"/>
    </source>
</evidence>
<dbReference type="EMBL" id="PVNE01000032">
    <property type="protein sequence ID" value="PRX38951.1"/>
    <property type="molecule type" value="Genomic_DNA"/>
</dbReference>
<name>A0A2T0LAU8_9BACL</name>
<dbReference type="Pfam" id="PF07849">
    <property type="entry name" value="DUF1641"/>
    <property type="match status" value="1"/>
</dbReference>
<comment type="caution">
    <text evidence="1">The sequence shown here is derived from an EMBL/GenBank/DDBJ whole genome shotgun (WGS) entry which is preliminary data.</text>
</comment>
<protein>
    <submittedName>
        <fullName evidence="1">Uncharacterized protein YjgD (DUF1641 family)</fullName>
    </submittedName>
</protein>
<dbReference type="RefSeq" id="WP_106346455.1">
    <property type="nucleotide sequence ID" value="NZ_PVNE01000032.1"/>
</dbReference>
<dbReference type="Proteomes" id="UP000237797">
    <property type="component" value="Unassembled WGS sequence"/>
</dbReference>
<gene>
    <name evidence="1" type="ORF">CLV97_1323</name>
</gene>
<organism evidence="1 2">
    <name type="scientific">Planifilum fimeticola</name>
    <dbReference type="NCBI Taxonomy" id="201975"/>
    <lineage>
        <taxon>Bacteria</taxon>
        <taxon>Bacillati</taxon>
        <taxon>Bacillota</taxon>
        <taxon>Bacilli</taxon>
        <taxon>Bacillales</taxon>
        <taxon>Thermoactinomycetaceae</taxon>
        <taxon>Planifilum</taxon>
    </lineage>
</organism>
<keyword evidence="2" id="KW-1185">Reference proteome</keyword>